<proteinExistence type="predicted"/>
<dbReference type="Gene3D" id="3.40.50.720">
    <property type="entry name" value="NAD(P)-binding Rossmann-like Domain"/>
    <property type="match status" value="1"/>
</dbReference>
<dbReference type="Gene3D" id="1.10.1040.10">
    <property type="entry name" value="N-(1-d-carboxylethyl)-l-norvaline Dehydrogenase, domain 2"/>
    <property type="match status" value="1"/>
</dbReference>
<keyword evidence="2" id="KW-0520">NAD</keyword>
<feature type="domain" description="6-phosphogluconate dehydrogenase NADP-binding" evidence="4">
    <location>
        <begin position="2"/>
        <end position="160"/>
    </location>
</feature>
<dbReference type="PANTHER" id="PTHR43580:SF2">
    <property type="entry name" value="CYTOKINE-LIKE NUCLEAR FACTOR N-PAC"/>
    <property type="match status" value="1"/>
</dbReference>
<dbReference type="GO" id="GO:0051287">
    <property type="term" value="F:NAD binding"/>
    <property type="evidence" value="ECO:0007669"/>
    <property type="project" value="InterPro"/>
</dbReference>
<dbReference type="PIRSF" id="PIRSF000103">
    <property type="entry name" value="HIBADH"/>
    <property type="match status" value="1"/>
</dbReference>
<dbReference type="InterPro" id="IPR051265">
    <property type="entry name" value="HIBADH-related_NP60_sf"/>
</dbReference>
<feature type="domain" description="3-hydroxyisobutyrate dehydrogenase-like NAD-binding" evidence="5">
    <location>
        <begin position="164"/>
        <end position="287"/>
    </location>
</feature>
<reference evidence="6 7" key="2">
    <citation type="submission" date="2020-01" db="EMBL/GenBank/DDBJ databases">
        <title>Microvirga sp. nov., an arsenate reduction bacterium isolated from Tibet hotspring sediments.</title>
        <authorList>
            <person name="Xian W.-D."/>
            <person name="Li W.-J."/>
        </authorList>
    </citation>
    <scope>NUCLEOTIDE SEQUENCE [LARGE SCALE GENOMIC DNA]</scope>
    <source>
        <strain evidence="6 7">KCTC 23863</strain>
    </source>
</reference>
<name>A0A7X3MPU3_9HYPH</name>
<dbReference type="InterPro" id="IPR036291">
    <property type="entry name" value="NAD(P)-bd_dom_sf"/>
</dbReference>
<dbReference type="EMBL" id="WURB01000003">
    <property type="protein sequence ID" value="MXQ10858.1"/>
    <property type="molecule type" value="Genomic_DNA"/>
</dbReference>
<organism evidence="6 7">
    <name type="scientific">Microvirga makkahensis</name>
    <dbReference type="NCBI Taxonomy" id="1128670"/>
    <lineage>
        <taxon>Bacteria</taxon>
        <taxon>Pseudomonadati</taxon>
        <taxon>Pseudomonadota</taxon>
        <taxon>Alphaproteobacteria</taxon>
        <taxon>Hyphomicrobiales</taxon>
        <taxon>Methylobacteriaceae</taxon>
        <taxon>Microvirga</taxon>
    </lineage>
</organism>
<comment type="caution">
    <text evidence="6">The sequence shown here is derived from an EMBL/GenBank/DDBJ whole genome shotgun (WGS) entry which is preliminary data.</text>
</comment>
<keyword evidence="7" id="KW-1185">Reference proteome</keyword>
<protein>
    <submittedName>
        <fullName evidence="6">NAD-binding protein</fullName>
    </submittedName>
</protein>
<dbReference type="RefSeq" id="WP_160883467.1">
    <property type="nucleotide sequence ID" value="NZ_WURB01000003.1"/>
</dbReference>
<dbReference type="SUPFAM" id="SSF48179">
    <property type="entry name" value="6-phosphogluconate dehydrogenase C-terminal domain-like"/>
    <property type="match status" value="1"/>
</dbReference>
<evidence type="ECO:0000256" key="3">
    <source>
        <dbReference type="PIRSR" id="PIRSR000103-1"/>
    </source>
</evidence>
<evidence type="ECO:0000313" key="7">
    <source>
        <dbReference type="Proteomes" id="UP000436483"/>
    </source>
</evidence>
<evidence type="ECO:0000256" key="1">
    <source>
        <dbReference type="ARBA" id="ARBA00023002"/>
    </source>
</evidence>
<evidence type="ECO:0000259" key="5">
    <source>
        <dbReference type="Pfam" id="PF14833"/>
    </source>
</evidence>
<dbReference type="Proteomes" id="UP000436483">
    <property type="component" value="Unassembled WGS sequence"/>
</dbReference>
<evidence type="ECO:0000259" key="4">
    <source>
        <dbReference type="Pfam" id="PF03446"/>
    </source>
</evidence>
<dbReference type="PANTHER" id="PTHR43580">
    <property type="entry name" value="OXIDOREDUCTASE GLYR1-RELATED"/>
    <property type="match status" value="1"/>
</dbReference>
<dbReference type="Pfam" id="PF14833">
    <property type="entry name" value="NAD_binding_11"/>
    <property type="match status" value="1"/>
</dbReference>
<accession>A0A7X3MPU3</accession>
<dbReference type="SUPFAM" id="SSF51735">
    <property type="entry name" value="NAD(P)-binding Rossmann-fold domains"/>
    <property type="match status" value="1"/>
</dbReference>
<keyword evidence="1" id="KW-0560">Oxidoreductase</keyword>
<dbReference type="GO" id="GO:0050661">
    <property type="term" value="F:NADP binding"/>
    <property type="evidence" value="ECO:0007669"/>
    <property type="project" value="InterPro"/>
</dbReference>
<dbReference type="InterPro" id="IPR029154">
    <property type="entry name" value="HIBADH-like_NADP-bd"/>
</dbReference>
<evidence type="ECO:0000313" key="6">
    <source>
        <dbReference type="EMBL" id="MXQ10858.1"/>
    </source>
</evidence>
<dbReference type="GO" id="GO:0016491">
    <property type="term" value="F:oxidoreductase activity"/>
    <property type="evidence" value="ECO:0007669"/>
    <property type="project" value="UniProtKB-KW"/>
</dbReference>
<gene>
    <name evidence="6" type="ORF">GR328_05215</name>
</gene>
<evidence type="ECO:0000256" key="2">
    <source>
        <dbReference type="ARBA" id="ARBA00023027"/>
    </source>
</evidence>
<dbReference type="InterPro" id="IPR013328">
    <property type="entry name" value="6PGD_dom2"/>
</dbReference>
<sequence>MRIGIIGLGRMGAALAMRLQGCGHDLVVWNRTPGKAKTLVEAGAVLGESPAAVVEQSEAIISCVLDSNALEAVFGGKHGILTTDVEGKLFIEMSTVRPRTQRALAERIASKGGVYVECPVSGSTGPAREGRLIGLVGGAPDDVARARPVLDQLCRRVEHAGPVGAGASLKLAVNLPLVVYYQALGESYSLCRHLGIEPERIVDLFSDTSGGANILKARGPMVAKGMRGEDPQPVTFDVDSFRKDLRNMIAEGLELGFSLPVAERVLSVYDEASRQGWGERDGTSLAGYWPSRAADGASENGTTGG</sequence>
<dbReference type="InterPro" id="IPR015815">
    <property type="entry name" value="HIBADH-related"/>
</dbReference>
<feature type="active site" evidence="3">
    <location>
        <position position="170"/>
    </location>
</feature>
<dbReference type="InterPro" id="IPR008927">
    <property type="entry name" value="6-PGluconate_DH-like_C_sf"/>
</dbReference>
<dbReference type="AlphaFoldDB" id="A0A7X3MPU3"/>
<reference evidence="6 7" key="1">
    <citation type="submission" date="2019-12" db="EMBL/GenBank/DDBJ databases">
        <authorList>
            <person name="Yuan C.-G."/>
        </authorList>
    </citation>
    <scope>NUCLEOTIDE SEQUENCE [LARGE SCALE GENOMIC DNA]</scope>
    <source>
        <strain evidence="6 7">KCTC 23863</strain>
    </source>
</reference>
<dbReference type="OrthoDB" id="9812907at2"/>
<dbReference type="Pfam" id="PF03446">
    <property type="entry name" value="NAD_binding_2"/>
    <property type="match status" value="1"/>
</dbReference>
<dbReference type="InterPro" id="IPR006115">
    <property type="entry name" value="6PGDH_NADP-bd"/>
</dbReference>